<dbReference type="SMART" id="SM00875">
    <property type="entry name" value="BACK"/>
    <property type="match status" value="1"/>
</dbReference>
<dbReference type="CDD" id="cd18186">
    <property type="entry name" value="BTB_POZ_ZBTB_KLHL-like"/>
    <property type="match status" value="1"/>
</dbReference>
<evidence type="ECO:0000313" key="3">
    <source>
        <dbReference type="Proteomes" id="UP000708208"/>
    </source>
</evidence>
<name>A0A8J2LBE8_9HEXA</name>
<dbReference type="InterPro" id="IPR000210">
    <property type="entry name" value="BTB/POZ_dom"/>
</dbReference>
<dbReference type="Pfam" id="PF07707">
    <property type="entry name" value="BACK"/>
    <property type="match status" value="1"/>
</dbReference>
<dbReference type="PANTHER" id="PTHR45774">
    <property type="entry name" value="BTB/POZ DOMAIN-CONTAINING"/>
    <property type="match status" value="1"/>
</dbReference>
<dbReference type="GO" id="GO:0022008">
    <property type="term" value="P:neurogenesis"/>
    <property type="evidence" value="ECO:0007669"/>
    <property type="project" value="TreeGrafter"/>
</dbReference>
<evidence type="ECO:0000313" key="2">
    <source>
        <dbReference type="EMBL" id="CAG7819213.1"/>
    </source>
</evidence>
<gene>
    <name evidence="2" type="ORF">AFUS01_LOCUS29675</name>
</gene>
<dbReference type="Proteomes" id="UP000708208">
    <property type="component" value="Unassembled WGS sequence"/>
</dbReference>
<protein>
    <recommendedName>
        <fullName evidence="1">BTB domain-containing protein</fullName>
    </recommendedName>
</protein>
<dbReference type="Pfam" id="PF00651">
    <property type="entry name" value="BTB"/>
    <property type="match status" value="1"/>
</dbReference>
<keyword evidence="3" id="KW-1185">Reference proteome</keyword>
<proteinExistence type="predicted"/>
<dbReference type="EMBL" id="CAJVCH010442448">
    <property type="protein sequence ID" value="CAG7819213.1"/>
    <property type="molecule type" value="Genomic_DNA"/>
</dbReference>
<comment type="caution">
    <text evidence="2">The sequence shown here is derived from an EMBL/GenBank/DDBJ whole genome shotgun (WGS) entry which is preliminary data.</text>
</comment>
<evidence type="ECO:0000259" key="1">
    <source>
        <dbReference type="PROSITE" id="PS50097"/>
    </source>
</evidence>
<dbReference type="PANTHER" id="PTHR45774:SF3">
    <property type="entry name" value="BTB (POZ) DOMAIN-CONTAINING 2B-RELATED"/>
    <property type="match status" value="1"/>
</dbReference>
<dbReference type="AlphaFoldDB" id="A0A8J2LBE8"/>
<organism evidence="2 3">
    <name type="scientific">Allacma fusca</name>
    <dbReference type="NCBI Taxonomy" id="39272"/>
    <lineage>
        <taxon>Eukaryota</taxon>
        <taxon>Metazoa</taxon>
        <taxon>Ecdysozoa</taxon>
        <taxon>Arthropoda</taxon>
        <taxon>Hexapoda</taxon>
        <taxon>Collembola</taxon>
        <taxon>Symphypleona</taxon>
        <taxon>Sminthuridae</taxon>
        <taxon>Allacma</taxon>
    </lineage>
</organism>
<dbReference type="SMART" id="SM00225">
    <property type="entry name" value="BTB"/>
    <property type="match status" value="1"/>
</dbReference>
<accession>A0A8J2LBE8</accession>
<feature type="domain" description="BTB" evidence="1">
    <location>
        <begin position="49"/>
        <end position="116"/>
    </location>
</feature>
<sequence length="513" mass="58710">MARGTEIKASASTSKFISTILSKRFLWLERNTFVKKDEFQLRNNVFGACKISGELGAKVGPMGEEIFAHKLVLSAASPVFETMFSSRWNSADKIQNIQLPDVEPLAFRIFLKFIYNQCKIKRQDLQVVPAENILDLIYIARKYDISELVDTALKILLNRLDIDNAITVYQQAQDFREIPVEKNAFEFIVRRLPEILETNQITLLRQENLCKLLSIDDLDIREVSLFQACCRWAAAECKRLSLDVSPTNYRKVLGGALDLIRFPTMKSEDLTFQVANCGILTSEEMVEILKFVSLPVDKRTGLNNLKYITRPRQGYQNDLRLLFCRRYGIFEHIYILHNSSWFQTCFTVNRKVKIKVVGLALTFHDATNPVFLSQQGSDEDRMDTEDILNNNSEEKVEVNIDISQTDNVQKAFATCGKVCRTQVRIGAPSLTYVGFNEPVEILPNIIHTISYMFIYKQADLSHHLTSLGDVELNVSPVEVKLSDSENVRFEFLVTKGNDHPYLECPIREIAFCL</sequence>
<dbReference type="OrthoDB" id="45365at2759"/>
<dbReference type="PROSITE" id="PS50097">
    <property type="entry name" value="BTB"/>
    <property type="match status" value="1"/>
</dbReference>
<reference evidence="2" key="1">
    <citation type="submission" date="2021-06" db="EMBL/GenBank/DDBJ databases">
        <authorList>
            <person name="Hodson N. C."/>
            <person name="Mongue J. A."/>
            <person name="Jaron S. K."/>
        </authorList>
    </citation>
    <scope>NUCLEOTIDE SEQUENCE</scope>
</reference>
<dbReference type="InterPro" id="IPR011705">
    <property type="entry name" value="BACK"/>
</dbReference>
<dbReference type="GO" id="GO:0005829">
    <property type="term" value="C:cytosol"/>
    <property type="evidence" value="ECO:0007669"/>
    <property type="project" value="TreeGrafter"/>
</dbReference>